<keyword evidence="1" id="KW-0853">WD repeat</keyword>
<sequence length="222" mass="24042">MGRPSRLGGAFLASGLENRTACTWDVKKGMKASDGWAASVTWRQPDQTLVAMGDLCLSTSRPRRNFPGMLGDCRRVIKDFGTETRKAEGLTAAAVRPGQEAAYSSLRSSSGPGHGQDVTCMAKLPNGETIASVESDGTICFWDGTMGMQQCTKEEDIESVSSLVFSRCGRRLVSDSSDGNAFVWDVVGGRAKLRHRLQRHDDWVRCVAMSSNDRLVATASDD</sequence>
<dbReference type="PROSITE" id="PS50082">
    <property type="entry name" value="WD_REPEATS_2"/>
    <property type="match status" value="3"/>
</dbReference>
<evidence type="ECO:0000313" key="3">
    <source>
        <dbReference type="Proteomes" id="UP001140453"/>
    </source>
</evidence>
<dbReference type="SMART" id="SM00320">
    <property type="entry name" value="WD40"/>
    <property type="match status" value="3"/>
</dbReference>
<evidence type="ECO:0000256" key="1">
    <source>
        <dbReference type="PROSITE-ProRule" id="PRU00221"/>
    </source>
</evidence>
<feature type="repeat" description="WD" evidence="1">
    <location>
        <begin position="111"/>
        <end position="143"/>
    </location>
</feature>
<evidence type="ECO:0000313" key="2">
    <source>
        <dbReference type="EMBL" id="KAJ4385209.1"/>
    </source>
</evidence>
<dbReference type="InterPro" id="IPR015943">
    <property type="entry name" value="WD40/YVTN_repeat-like_dom_sf"/>
</dbReference>
<dbReference type="Gene3D" id="2.130.10.10">
    <property type="entry name" value="YVTN repeat-like/Quinoprotein amine dehydrogenase"/>
    <property type="match status" value="1"/>
</dbReference>
<comment type="caution">
    <text evidence="2">The sequence shown here is derived from an EMBL/GenBank/DDBJ whole genome shotgun (WGS) entry which is preliminary data.</text>
</comment>
<dbReference type="PANTHER" id="PTHR19879">
    <property type="entry name" value="TRANSCRIPTION INITIATION FACTOR TFIID"/>
    <property type="match status" value="1"/>
</dbReference>
<organism evidence="2 3">
    <name type="scientific">Gnomoniopsis smithogilvyi</name>
    <dbReference type="NCBI Taxonomy" id="1191159"/>
    <lineage>
        <taxon>Eukaryota</taxon>
        <taxon>Fungi</taxon>
        <taxon>Dikarya</taxon>
        <taxon>Ascomycota</taxon>
        <taxon>Pezizomycotina</taxon>
        <taxon>Sordariomycetes</taxon>
        <taxon>Sordariomycetidae</taxon>
        <taxon>Diaporthales</taxon>
        <taxon>Gnomoniaceae</taxon>
        <taxon>Gnomoniopsis</taxon>
    </lineage>
</organism>
<name>A0A9W8YKK1_9PEZI</name>
<dbReference type="PANTHER" id="PTHR19879:SF9">
    <property type="entry name" value="TRANSCRIPTION INITIATION FACTOR TFIID SUBUNIT 5"/>
    <property type="match status" value="1"/>
</dbReference>
<dbReference type="InterPro" id="IPR001680">
    <property type="entry name" value="WD40_rpt"/>
</dbReference>
<dbReference type="SUPFAM" id="SSF50978">
    <property type="entry name" value="WD40 repeat-like"/>
    <property type="match status" value="1"/>
</dbReference>
<dbReference type="EMBL" id="JAPEVB010000008">
    <property type="protein sequence ID" value="KAJ4385209.1"/>
    <property type="molecule type" value="Genomic_DNA"/>
</dbReference>
<feature type="repeat" description="WD" evidence="1">
    <location>
        <begin position="197"/>
        <end position="222"/>
    </location>
</feature>
<feature type="repeat" description="WD" evidence="1">
    <location>
        <begin position="153"/>
        <end position="186"/>
    </location>
</feature>
<keyword evidence="3" id="KW-1185">Reference proteome</keyword>
<dbReference type="AlphaFoldDB" id="A0A9W8YKK1"/>
<dbReference type="Proteomes" id="UP001140453">
    <property type="component" value="Unassembled WGS sequence"/>
</dbReference>
<reference evidence="2" key="1">
    <citation type="submission" date="2022-10" db="EMBL/GenBank/DDBJ databases">
        <title>Tapping the CABI collections for fungal endophytes: first genome assemblies for Collariella, Neodidymelliopsis, Ascochyta clinopodiicola, Didymella pomorum, Didymosphaeria variabile, Neocosmospora piperis and Neocucurbitaria cava.</title>
        <authorList>
            <person name="Hill R."/>
        </authorList>
    </citation>
    <scope>NUCLEOTIDE SEQUENCE</scope>
    <source>
        <strain evidence="2">IMI 355082</strain>
    </source>
</reference>
<dbReference type="InterPro" id="IPR036322">
    <property type="entry name" value="WD40_repeat_dom_sf"/>
</dbReference>
<proteinExistence type="predicted"/>
<dbReference type="PROSITE" id="PS50294">
    <property type="entry name" value="WD_REPEATS_REGION"/>
    <property type="match status" value="2"/>
</dbReference>
<accession>A0A9W8YKK1</accession>
<dbReference type="Pfam" id="PF00400">
    <property type="entry name" value="WD40"/>
    <property type="match status" value="3"/>
</dbReference>
<protein>
    <submittedName>
        <fullName evidence="2">Uncharacterized protein</fullName>
    </submittedName>
</protein>
<gene>
    <name evidence="2" type="ORF">N0V93_010270</name>
</gene>
<dbReference type="OrthoDB" id="538223at2759"/>